<dbReference type="Proteomes" id="UP001058120">
    <property type="component" value="Chromosome"/>
</dbReference>
<evidence type="ECO:0000256" key="3">
    <source>
        <dbReference type="ARBA" id="ARBA00023163"/>
    </source>
</evidence>
<keyword evidence="7" id="KW-1185">Reference proteome</keyword>
<dbReference type="Pfam" id="PF00027">
    <property type="entry name" value="cNMP_binding"/>
    <property type="match status" value="1"/>
</dbReference>
<evidence type="ECO:0000256" key="2">
    <source>
        <dbReference type="ARBA" id="ARBA00023125"/>
    </source>
</evidence>
<evidence type="ECO:0000259" key="4">
    <source>
        <dbReference type="PROSITE" id="PS50042"/>
    </source>
</evidence>
<dbReference type="InterPro" id="IPR036390">
    <property type="entry name" value="WH_DNA-bd_sf"/>
</dbReference>
<dbReference type="Pfam" id="PF13545">
    <property type="entry name" value="HTH_Crp_2"/>
    <property type="match status" value="1"/>
</dbReference>
<dbReference type="EMBL" id="CP065938">
    <property type="protein sequence ID" value="UWX06051.1"/>
    <property type="molecule type" value="Genomic_DNA"/>
</dbReference>
<evidence type="ECO:0000259" key="5">
    <source>
        <dbReference type="PROSITE" id="PS51063"/>
    </source>
</evidence>
<evidence type="ECO:0000313" key="6">
    <source>
        <dbReference type="EMBL" id="UWX06051.1"/>
    </source>
</evidence>
<dbReference type="SMART" id="SM00100">
    <property type="entry name" value="cNMP"/>
    <property type="match status" value="1"/>
</dbReference>
<dbReference type="InterPro" id="IPR018490">
    <property type="entry name" value="cNMP-bd_dom_sf"/>
</dbReference>
<keyword evidence="1" id="KW-0805">Transcription regulation</keyword>
<dbReference type="InterPro" id="IPR050397">
    <property type="entry name" value="Env_Response_Regulators"/>
</dbReference>
<dbReference type="PROSITE" id="PS50042">
    <property type="entry name" value="CNMP_BINDING_3"/>
    <property type="match status" value="1"/>
</dbReference>
<dbReference type="RefSeq" id="WP_334315648.1">
    <property type="nucleotide sequence ID" value="NZ_CP065938.1"/>
</dbReference>
<accession>A0ABY5Y3G5</accession>
<reference evidence="6" key="1">
    <citation type="submission" date="2020-12" db="EMBL/GenBank/DDBJ databases">
        <title>Taurinivorans muris gen. nov., sp. nov., fundamental and realized metabolic niche of a ubiquitous sulfidogenic bacterium in the murine intestine.</title>
        <authorList>
            <person name="Ye H."/>
            <person name="Hanson B.T."/>
            <person name="Loy A."/>
        </authorList>
    </citation>
    <scope>NUCLEOTIDE SEQUENCE</scope>
    <source>
        <strain evidence="6">LT0009</strain>
    </source>
</reference>
<dbReference type="Gene3D" id="1.10.10.10">
    <property type="entry name" value="Winged helix-like DNA-binding domain superfamily/Winged helix DNA-binding domain"/>
    <property type="match status" value="1"/>
</dbReference>
<dbReference type="InterPro" id="IPR036388">
    <property type="entry name" value="WH-like_DNA-bd_sf"/>
</dbReference>
<dbReference type="SUPFAM" id="SSF46785">
    <property type="entry name" value="Winged helix' DNA-binding domain"/>
    <property type="match status" value="1"/>
</dbReference>
<dbReference type="PROSITE" id="PS51063">
    <property type="entry name" value="HTH_CRP_2"/>
    <property type="match status" value="1"/>
</dbReference>
<name>A0ABY5Y3G5_9BACT</name>
<keyword evidence="2" id="KW-0238">DNA-binding</keyword>
<protein>
    <submittedName>
        <fullName evidence="6">Crp/Fnr family transcriptional regulator</fullName>
    </submittedName>
</protein>
<feature type="domain" description="HTH crp-type" evidence="5">
    <location>
        <begin position="145"/>
        <end position="221"/>
    </location>
</feature>
<dbReference type="InterPro" id="IPR014710">
    <property type="entry name" value="RmlC-like_jellyroll"/>
</dbReference>
<dbReference type="SUPFAM" id="SSF51206">
    <property type="entry name" value="cAMP-binding domain-like"/>
    <property type="match status" value="1"/>
</dbReference>
<dbReference type="Gene3D" id="2.60.120.10">
    <property type="entry name" value="Jelly Rolls"/>
    <property type="match status" value="1"/>
</dbReference>
<dbReference type="PANTHER" id="PTHR24567">
    <property type="entry name" value="CRP FAMILY TRANSCRIPTIONAL REGULATORY PROTEIN"/>
    <property type="match status" value="1"/>
</dbReference>
<dbReference type="CDD" id="cd00038">
    <property type="entry name" value="CAP_ED"/>
    <property type="match status" value="1"/>
</dbReference>
<dbReference type="InterPro" id="IPR000595">
    <property type="entry name" value="cNMP-bd_dom"/>
</dbReference>
<proteinExistence type="predicted"/>
<dbReference type="SMART" id="SM00419">
    <property type="entry name" value="HTH_CRP"/>
    <property type="match status" value="1"/>
</dbReference>
<evidence type="ECO:0000313" key="7">
    <source>
        <dbReference type="Proteomes" id="UP001058120"/>
    </source>
</evidence>
<feature type="domain" description="Cyclic nucleotide-binding" evidence="4">
    <location>
        <begin position="14"/>
        <end position="131"/>
    </location>
</feature>
<evidence type="ECO:0000256" key="1">
    <source>
        <dbReference type="ARBA" id="ARBA00023015"/>
    </source>
</evidence>
<keyword evidence="3" id="KW-0804">Transcription</keyword>
<dbReference type="PANTHER" id="PTHR24567:SF74">
    <property type="entry name" value="HTH-TYPE TRANSCRIPTIONAL REGULATOR ARCR"/>
    <property type="match status" value="1"/>
</dbReference>
<organism evidence="6 7">
    <name type="scientific">Taurinivorans muris</name>
    <dbReference type="NCBI Taxonomy" id="2787751"/>
    <lineage>
        <taxon>Bacteria</taxon>
        <taxon>Pseudomonadati</taxon>
        <taxon>Thermodesulfobacteriota</taxon>
        <taxon>Desulfovibrionia</taxon>
        <taxon>Desulfovibrionales</taxon>
        <taxon>Desulfovibrionaceae</taxon>
        <taxon>Taurinivorans</taxon>
    </lineage>
</organism>
<gene>
    <name evidence="6" type="ORF">JBF11_01670</name>
</gene>
<sequence length="232" mass="26661">MENQWYWKNKDFFEAFDAQKEKFLRVSQKMEIDKNTMIFFEEDLGDCCFYLSKGLVRIFSVSDSGKEPIFFLRRQGDLFGLSEVLGNVPRKANAQALTSCELYKIHSAELEKLLKEDYLLARRIISLLGARVRYLGDYVSNLMTCTVKIRLVKVFIALIYDSIPSAEDWNNPVTIPIKISQEQLASMTGSTQPTISDLLQELQKDGIITIARKQVCVCKPYMLLNIIESCEI</sequence>
<dbReference type="InterPro" id="IPR012318">
    <property type="entry name" value="HTH_CRP"/>
</dbReference>